<proteinExistence type="predicted"/>
<evidence type="ECO:0000256" key="1">
    <source>
        <dbReference type="SAM" id="MobiDB-lite"/>
    </source>
</evidence>
<evidence type="ECO:0000313" key="3">
    <source>
        <dbReference type="Proteomes" id="UP001595698"/>
    </source>
</evidence>
<dbReference type="RefSeq" id="WP_386186746.1">
    <property type="nucleotide sequence ID" value="NZ_JBHSBC010000001.1"/>
</dbReference>
<comment type="caution">
    <text evidence="2">The sequence shown here is derived from an EMBL/GenBank/DDBJ whole genome shotgun (WGS) entry which is preliminary data.</text>
</comment>
<keyword evidence="3" id="KW-1185">Reference proteome</keyword>
<sequence length="104" mass="11015">MSRTSSSRTNRGQPYERITMPMRTHAWELDANGEFDGERADAASRAHAAALPAAYKKADPGTETLSRLDASALTGPVPLPALDAPELSNDVPGSCGCAKDVGMW</sequence>
<accession>A0ABV8EQH8</accession>
<protein>
    <submittedName>
        <fullName evidence="2">Uncharacterized protein</fullName>
    </submittedName>
</protein>
<feature type="compositionally biased region" description="Polar residues" evidence="1">
    <location>
        <begin position="1"/>
        <end position="12"/>
    </location>
</feature>
<organism evidence="2 3">
    <name type="scientific">Streptosporangium jomthongense</name>
    <dbReference type="NCBI Taxonomy" id="1193683"/>
    <lineage>
        <taxon>Bacteria</taxon>
        <taxon>Bacillati</taxon>
        <taxon>Actinomycetota</taxon>
        <taxon>Actinomycetes</taxon>
        <taxon>Streptosporangiales</taxon>
        <taxon>Streptosporangiaceae</taxon>
        <taxon>Streptosporangium</taxon>
    </lineage>
</organism>
<evidence type="ECO:0000313" key="2">
    <source>
        <dbReference type="EMBL" id="MFC3978583.1"/>
    </source>
</evidence>
<feature type="region of interest" description="Disordered" evidence="1">
    <location>
        <begin position="1"/>
        <end position="22"/>
    </location>
</feature>
<name>A0ABV8EQH8_9ACTN</name>
<gene>
    <name evidence="2" type="ORF">ACFOYY_00495</name>
</gene>
<dbReference type="EMBL" id="JBHSBC010000001">
    <property type="protein sequence ID" value="MFC3978583.1"/>
    <property type="molecule type" value="Genomic_DNA"/>
</dbReference>
<dbReference type="Proteomes" id="UP001595698">
    <property type="component" value="Unassembled WGS sequence"/>
</dbReference>
<reference evidence="3" key="1">
    <citation type="journal article" date="2019" name="Int. J. Syst. Evol. Microbiol.">
        <title>The Global Catalogue of Microorganisms (GCM) 10K type strain sequencing project: providing services to taxonomists for standard genome sequencing and annotation.</title>
        <authorList>
            <consortium name="The Broad Institute Genomics Platform"/>
            <consortium name="The Broad Institute Genome Sequencing Center for Infectious Disease"/>
            <person name="Wu L."/>
            <person name="Ma J."/>
        </authorList>
    </citation>
    <scope>NUCLEOTIDE SEQUENCE [LARGE SCALE GENOMIC DNA]</scope>
    <source>
        <strain evidence="3">TBRC 7912</strain>
    </source>
</reference>